<evidence type="ECO:0000256" key="1">
    <source>
        <dbReference type="SAM" id="MobiDB-lite"/>
    </source>
</evidence>
<comment type="caution">
    <text evidence="3">The sequence shown here is derived from an EMBL/GenBank/DDBJ whole genome shotgun (WGS) entry which is preliminary data.</text>
</comment>
<dbReference type="EMBL" id="BTSX01000003">
    <property type="protein sequence ID" value="GMS89813.1"/>
    <property type="molecule type" value="Genomic_DNA"/>
</dbReference>
<feature type="compositionally biased region" description="Pro residues" evidence="1">
    <location>
        <begin position="84"/>
        <end position="94"/>
    </location>
</feature>
<reference evidence="3" key="1">
    <citation type="submission" date="2023-10" db="EMBL/GenBank/DDBJ databases">
        <title>Genome assembly of Pristionchus species.</title>
        <authorList>
            <person name="Yoshida K."/>
            <person name="Sommer R.J."/>
        </authorList>
    </citation>
    <scope>NUCLEOTIDE SEQUENCE</scope>
    <source>
        <strain evidence="3">RS0144</strain>
    </source>
</reference>
<feature type="domain" description="OTU" evidence="2">
    <location>
        <begin position="217"/>
        <end position="360"/>
    </location>
</feature>
<keyword evidence="4" id="KW-1185">Reference proteome</keyword>
<dbReference type="GO" id="GO:0016579">
    <property type="term" value="P:protein deubiquitination"/>
    <property type="evidence" value="ECO:0007669"/>
    <property type="project" value="InterPro"/>
</dbReference>
<dbReference type="Gene3D" id="3.90.70.10">
    <property type="entry name" value="Cysteine proteinases"/>
    <property type="match status" value="1"/>
</dbReference>
<dbReference type="PANTHER" id="PTHR12419">
    <property type="entry name" value="OTU DOMAIN CONTAINING PROTEIN"/>
    <property type="match status" value="1"/>
</dbReference>
<evidence type="ECO:0000313" key="4">
    <source>
        <dbReference type="Proteomes" id="UP001432027"/>
    </source>
</evidence>
<dbReference type="GO" id="GO:0004843">
    <property type="term" value="F:cysteine-type deubiquitinase activity"/>
    <property type="evidence" value="ECO:0007669"/>
    <property type="project" value="InterPro"/>
</dbReference>
<dbReference type="SUPFAM" id="SSF54001">
    <property type="entry name" value="Cysteine proteinases"/>
    <property type="match status" value="2"/>
</dbReference>
<feature type="compositionally biased region" description="Acidic residues" evidence="1">
    <location>
        <begin position="18"/>
        <end position="34"/>
    </location>
</feature>
<name>A0AAV5T6M4_9BILA</name>
<feature type="compositionally biased region" description="Acidic residues" evidence="1">
    <location>
        <begin position="112"/>
        <end position="125"/>
    </location>
</feature>
<dbReference type="InterPro" id="IPR001394">
    <property type="entry name" value="Peptidase_C19_UCH"/>
</dbReference>
<accession>A0AAV5T6M4</accession>
<dbReference type="Pfam" id="PF00443">
    <property type="entry name" value="UCH"/>
    <property type="match status" value="1"/>
</dbReference>
<feature type="non-terminal residue" evidence="3">
    <location>
        <position position="1"/>
    </location>
</feature>
<dbReference type="InterPro" id="IPR003323">
    <property type="entry name" value="OTU_dom"/>
</dbReference>
<proteinExistence type="predicted"/>
<gene>
    <name evidence="3" type="ORF">PENTCL1PPCAC_11988</name>
</gene>
<dbReference type="AlphaFoldDB" id="A0AAV5T6M4"/>
<dbReference type="Proteomes" id="UP001432027">
    <property type="component" value="Unassembled WGS sequence"/>
</dbReference>
<dbReference type="Gene3D" id="6.10.20.180">
    <property type="match status" value="1"/>
</dbReference>
<organism evidence="3 4">
    <name type="scientific">Pristionchus entomophagus</name>
    <dbReference type="NCBI Taxonomy" id="358040"/>
    <lineage>
        <taxon>Eukaryota</taxon>
        <taxon>Metazoa</taxon>
        <taxon>Ecdysozoa</taxon>
        <taxon>Nematoda</taxon>
        <taxon>Chromadorea</taxon>
        <taxon>Rhabditida</taxon>
        <taxon>Rhabditina</taxon>
        <taxon>Diplogasteromorpha</taxon>
        <taxon>Diplogasteroidea</taxon>
        <taxon>Neodiplogasteridae</taxon>
        <taxon>Pristionchus</taxon>
    </lineage>
</organism>
<dbReference type="CDD" id="cd02257">
    <property type="entry name" value="Peptidase_C19"/>
    <property type="match status" value="1"/>
</dbReference>
<feature type="region of interest" description="Disordered" evidence="1">
    <location>
        <begin position="1"/>
        <end position="129"/>
    </location>
</feature>
<protein>
    <recommendedName>
        <fullName evidence="2">OTU domain-containing protein</fullName>
    </recommendedName>
</protein>
<dbReference type="CDD" id="cd22755">
    <property type="entry name" value="OTU_CeDUB-like"/>
    <property type="match status" value="1"/>
</dbReference>
<dbReference type="InterPro" id="IPR038765">
    <property type="entry name" value="Papain-like_cys_pep_sf"/>
</dbReference>
<evidence type="ECO:0000259" key="2">
    <source>
        <dbReference type="PROSITE" id="PS50802"/>
    </source>
</evidence>
<feature type="compositionally biased region" description="Basic and acidic residues" evidence="1">
    <location>
        <begin position="1"/>
        <end position="17"/>
    </location>
</feature>
<dbReference type="PROSITE" id="PS50802">
    <property type="entry name" value="OTU"/>
    <property type="match status" value="1"/>
</dbReference>
<sequence>GKEGKEGKREKREAEGKEETEDELNVTEEDENEKEVEKMMDTNSLEEEYAVFNSFADPDQTPPMIAPATPLKQSGNEWNQDGEVPPPSLSPPVSPVKEDEGEENLTEKKEDGVDDEIKEEDEEEKEMTQEERIYANRVRKDKLRGELRQLFVDTDPPPPRDHIIFRPVDDRWMRSQSSMLGFKCEVTMDKWNDPSRVFARLRAQSNLCKVDAKPEYAHIISIEGDGNCLFRALAWWVTGSEENHERLRKKIVKFMFEFPDEFGTRMSGTEGQKYTRDSSFRMLEIGEWGTQCEIYGAATLLGVDIYTYHESKWKPYRPLFEWTNAGGSKVTRMTSPHERTRFGIYLENDLNLHYDIVNYMEPVAPVSDTCYRLLGSILHHGSTASSGHYIADVFDQKDEQWLHCDDSTITKTCVIEVLANAMDHGYVLVYGKNSSMEKK</sequence>
<dbReference type="PANTHER" id="PTHR12419:SF7">
    <property type="entry name" value="OTU DOMAIN-CONTAINING PROTEIN 3"/>
    <property type="match status" value="1"/>
</dbReference>
<dbReference type="InterPro" id="IPR050704">
    <property type="entry name" value="Peptidase_C85-like"/>
</dbReference>
<evidence type="ECO:0000313" key="3">
    <source>
        <dbReference type="EMBL" id="GMS89813.1"/>
    </source>
</evidence>